<dbReference type="GO" id="GO:0015031">
    <property type="term" value="P:protein transport"/>
    <property type="evidence" value="ECO:0007669"/>
    <property type="project" value="TreeGrafter"/>
</dbReference>
<reference evidence="3 4" key="1">
    <citation type="journal article" date="2013" name="PLoS ONE">
        <title>Predicting the Proteins of Angomonas deanei, Strigomonas culicis and Their Respective Endosymbionts Reveals New Aspects of the Trypanosomatidae Family.</title>
        <authorList>
            <person name="Motta M.C."/>
            <person name="Martins A.C."/>
            <person name="de Souza S.S."/>
            <person name="Catta-Preta C.M."/>
            <person name="Silva R."/>
            <person name="Klein C.C."/>
            <person name="de Almeida L.G."/>
            <person name="de Lima Cunha O."/>
            <person name="Ciapina L.P."/>
            <person name="Brocchi M."/>
            <person name="Colabardini A.C."/>
            <person name="de Araujo Lima B."/>
            <person name="Machado C.R."/>
            <person name="de Almeida Soares C.M."/>
            <person name="Probst C.M."/>
            <person name="de Menezes C.B."/>
            <person name="Thompson C.E."/>
            <person name="Bartholomeu D.C."/>
            <person name="Gradia D.F."/>
            <person name="Pavoni D.P."/>
            <person name="Grisard E.C."/>
            <person name="Fantinatti-Garboggini F."/>
            <person name="Marchini F.K."/>
            <person name="Rodrigues-Luiz G.F."/>
            <person name="Wagner G."/>
            <person name="Goldman G.H."/>
            <person name="Fietto J.L."/>
            <person name="Elias M.C."/>
            <person name="Goldman M.H."/>
            <person name="Sagot M.F."/>
            <person name="Pereira M."/>
            <person name="Stoco P.H."/>
            <person name="de Mendonca-Neto R.P."/>
            <person name="Teixeira S.M."/>
            <person name="Maciel T.E."/>
            <person name="de Oliveira Mendes T.A."/>
            <person name="Urmenyi T.P."/>
            <person name="de Souza W."/>
            <person name="Schenkman S."/>
            <person name="de Vasconcelos A.T."/>
        </authorList>
    </citation>
    <scope>NUCLEOTIDE SEQUENCE [LARGE SCALE GENOMIC DNA]</scope>
</reference>
<dbReference type="Pfam" id="PF00339">
    <property type="entry name" value="Arrestin_N"/>
    <property type="match status" value="1"/>
</dbReference>
<protein>
    <recommendedName>
        <fullName evidence="2">Arrestin-like N-terminal domain-containing protein</fullName>
    </recommendedName>
</protein>
<dbReference type="EMBL" id="ATMH01006369">
    <property type="protein sequence ID" value="EPY26004.1"/>
    <property type="molecule type" value="Genomic_DNA"/>
</dbReference>
<organism evidence="3 4">
    <name type="scientific">Strigomonas culicis</name>
    <dbReference type="NCBI Taxonomy" id="28005"/>
    <lineage>
        <taxon>Eukaryota</taxon>
        <taxon>Discoba</taxon>
        <taxon>Euglenozoa</taxon>
        <taxon>Kinetoplastea</taxon>
        <taxon>Metakinetoplastina</taxon>
        <taxon>Trypanosomatida</taxon>
        <taxon>Trypanosomatidae</taxon>
        <taxon>Strigomonadinae</taxon>
        <taxon>Strigomonas</taxon>
    </lineage>
</organism>
<dbReference type="InterPro" id="IPR014752">
    <property type="entry name" value="Arrestin-like_C"/>
</dbReference>
<dbReference type="PANTHER" id="PTHR11188:SF17">
    <property type="entry name" value="FI21816P1"/>
    <property type="match status" value="1"/>
</dbReference>
<dbReference type="Proteomes" id="UP000015354">
    <property type="component" value="Unassembled WGS sequence"/>
</dbReference>
<dbReference type="OrthoDB" id="271065at2759"/>
<feature type="region of interest" description="Disordered" evidence="1">
    <location>
        <begin position="117"/>
        <end position="154"/>
    </location>
</feature>
<dbReference type="InterPro" id="IPR011021">
    <property type="entry name" value="Arrestin-like_N"/>
</dbReference>
<evidence type="ECO:0000259" key="2">
    <source>
        <dbReference type="Pfam" id="PF00339"/>
    </source>
</evidence>
<evidence type="ECO:0000256" key="1">
    <source>
        <dbReference type="SAM" id="MobiDB-lite"/>
    </source>
</evidence>
<evidence type="ECO:0000313" key="3">
    <source>
        <dbReference type="EMBL" id="EPY26004.1"/>
    </source>
</evidence>
<accession>S9UB94</accession>
<dbReference type="InterPro" id="IPR050357">
    <property type="entry name" value="Arrestin_domain-protein"/>
</dbReference>
<feature type="compositionally biased region" description="Basic and acidic residues" evidence="1">
    <location>
        <begin position="119"/>
        <end position="132"/>
    </location>
</feature>
<feature type="region of interest" description="Disordered" evidence="1">
    <location>
        <begin position="495"/>
        <end position="518"/>
    </location>
</feature>
<proteinExistence type="predicted"/>
<name>S9UB94_9TRYP</name>
<sequence>MSDVVSGLHIDVQFEKSKYTPSEFLHGEVRVMVPAKYKKGYPYHRIRLCLYGKESHVVRDDQAEFDALLASYTSSRVYLSRHVTLAGPPRKSEAMEVEAQVKQEFLYKEHRAAPYARVTPEKSIEDGNRCSSDDEDYDSDEAEETVQPPPAAGRLPGVLSADQIAVAVPDAAEAHRHLRRTPRRLMPGHHAYPFAFRLPPWLPPSLYYATSGAAGSIRYWAEAQLVPPPPRQFNRHNGNGGMPTRKLTKQTTFFVLSVLSKHQLLRCYTEANIMLHGSDRLRQKLKDASASATALQHPEHGVSIFPASYQKEAVTTLPPLSARYQLFGCGGFGNMCCFDSGGAIEVEVQVLCSRALLLDDEEGKNKNIAESIFCAADDHAALCGGAEMELKKQFRAEAMGHVVPTVEDALKNELPLPVGSIPLRVTVRNEHARKRIPTVRVELIENISIFKPLQAPMRFQEPLARYEYTTSIPAASDVTFDCALQLPNTFCKQSSGQKIKHPHRHAGGRDAGGEGKNYTHHKYLPPPGVSTVNLTTALNIIISFPGLNTYIEEEDWFYHTLQVAESIDTTDEVLDLPIKYS</sequence>
<feature type="domain" description="Arrestin-like N-terminal" evidence="2">
    <location>
        <begin position="172"/>
        <end position="228"/>
    </location>
</feature>
<dbReference type="Gene3D" id="2.60.40.640">
    <property type="match status" value="1"/>
</dbReference>
<comment type="caution">
    <text evidence="3">The sequence shown here is derived from an EMBL/GenBank/DDBJ whole genome shotgun (WGS) entry which is preliminary data.</text>
</comment>
<dbReference type="GO" id="GO:0005737">
    <property type="term" value="C:cytoplasm"/>
    <property type="evidence" value="ECO:0007669"/>
    <property type="project" value="TreeGrafter"/>
</dbReference>
<feature type="compositionally biased region" description="Acidic residues" evidence="1">
    <location>
        <begin position="133"/>
        <end position="144"/>
    </location>
</feature>
<dbReference type="AlphaFoldDB" id="S9UB94"/>
<evidence type="ECO:0000313" key="4">
    <source>
        <dbReference type="Proteomes" id="UP000015354"/>
    </source>
</evidence>
<dbReference type="PANTHER" id="PTHR11188">
    <property type="entry name" value="ARRESTIN DOMAIN CONTAINING PROTEIN"/>
    <property type="match status" value="1"/>
</dbReference>
<gene>
    <name evidence="3" type="ORF">STCU_06369</name>
</gene>
<keyword evidence="4" id="KW-1185">Reference proteome</keyword>